<reference evidence="2 3" key="1">
    <citation type="submission" date="2018-05" db="EMBL/GenBank/DDBJ databases">
        <title>Zavarzinia sp. HR-AS.</title>
        <authorList>
            <person name="Lee Y."/>
            <person name="Jeon C.O."/>
        </authorList>
    </citation>
    <scope>NUCLEOTIDE SEQUENCE [LARGE SCALE GENOMIC DNA]</scope>
    <source>
        <strain evidence="2 3">HR-AS</strain>
    </source>
</reference>
<feature type="transmembrane region" description="Helical" evidence="1">
    <location>
        <begin position="293"/>
        <end position="311"/>
    </location>
</feature>
<keyword evidence="3" id="KW-1185">Reference proteome</keyword>
<dbReference type="OrthoDB" id="7280060at2"/>
<feature type="transmembrane region" description="Helical" evidence="1">
    <location>
        <begin position="362"/>
        <end position="380"/>
    </location>
</feature>
<feature type="transmembrane region" description="Helical" evidence="1">
    <location>
        <begin position="323"/>
        <end position="342"/>
    </location>
</feature>
<name>A0A317EC53_9PROT</name>
<keyword evidence="1" id="KW-0812">Transmembrane</keyword>
<accession>A0A317EC53</accession>
<protein>
    <submittedName>
        <fullName evidence="2">DUF4173 domain-containing protein</fullName>
    </submittedName>
</protein>
<dbReference type="InterPro" id="IPR025291">
    <property type="entry name" value="DUF4153"/>
</dbReference>
<evidence type="ECO:0000256" key="1">
    <source>
        <dbReference type="SAM" id="Phobius"/>
    </source>
</evidence>
<dbReference type="Proteomes" id="UP000245461">
    <property type="component" value="Unassembled WGS sequence"/>
</dbReference>
<dbReference type="AlphaFoldDB" id="A0A317EC53"/>
<evidence type="ECO:0000313" key="2">
    <source>
        <dbReference type="EMBL" id="PWR24509.1"/>
    </source>
</evidence>
<keyword evidence="1" id="KW-1133">Transmembrane helix</keyword>
<dbReference type="Pfam" id="PF13687">
    <property type="entry name" value="DUF4153"/>
    <property type="match status" value="1"/>
</dbReference>
<sequence length="500" mass="55086">MRKGCRSPLRRRTAVWRAGGVLMPIRHLFRTKVFLILALVVAGDFLLHRWPGVYWGAFGLLLVAALAFARPVVLRHGAARVALGLAALYALSMIEEIQLLGVLLFLAFLTAAALLPRAARFDNALAWGFRVIGAVVTSPWGPLRDFILWLRAFDRRPPRALGRWLGILALPVVGGLIFIALFASANPLVEQGLAQLDPRQWLVALSGERMSDWGLMLILATALLRPQRWRLRRRRVTRRVLALPGVTVASVGASLVVFNLIFAVENGLDLAFLWSGAGLPEGVTLAAYAHRGTYPLIVTALLAGAFVIVTLRPGSATANSVWLRRLVVLWTGQNLVLVASSVRRTLDYIDAYDMTEMRFAALLWMALVAFGLFLICWRLLTGRSTRWLINSNALAAGIVVTTCVFIVDPAMVAAEWNLARAAGNSADEQNDWCYLRHLGSAALVPAIRLEQTTEDPELKAAAANLRDRLMVALERDQSSERWSFRGARRLAAARALLGRD</sequence>
<feature type="transmembrane region" description="Helical" evidence="1">
    <location>
        <begin position="240"/>
        <end position="264"/>
    </location>
</feature>
<evidence type="ECO:0000313" key="3">
    <source>
        <dbReference type="Proteomes" id="UP000245461"/>
    </source>
</evidence>
<feature type="transmembrane region" description="Helical" evidence="1">
    <location>
        <begin position="124"/>
        <end position="143"/>
    </location>
</feature>
<gene>
    <name evidence="2" type="ORF">DKG74_06805</name>
</gene>
<proteinExistence type="predicted"/>
<feature type="transmembrane region" description="Helical" evidence="1">
    <location>
        <begin position="27"/>
        <end position="47"/>
    </location>
</feature>
<keyword evidence="1" id="KW-0472">Membrane</keyword>
<feature type="transmembrane region" description="Helical" evidence="1">
    <location>
        <begin position="85"/>
        <end position="112"/>
    </location>
</feature>
<dbReference type="EMBL" id="QGLE01000003">
    <property type="protein sequence ID" value="PWR24509.1"/>
    <property type="molecule type" value="Genomic_DNA"/>
</dbReference>
<feature type="transmembrane region" description="Helical" evidence="1">
    <location>
        <begin position="164"/>
        <end position="189"/>
    </location>
</feature>
<feature type="transmembrane region" description="Helical" evidence="1">
    <location>
        <begin position="53"/>
        <end position="73"/>
    </location>
</feature>
<feature type="transmembrane region" description="Helical" evidence="1">
    <location>
        <begin position="201"/>
        <end position="224"/>
    </location>
</feature>
<comment type="caution">
    <text evidence="2">The sequence shown here is derived from an EMBL/GenBank/DDBJ whole genome shotgun (WGS) entry which is preliminary data.</text>
</comment>
<feature type="transmembrane region" description="Helical" evidence="1">
    <location>
        <begin position="387"/>
        <end position="407"/>
    </location>
</feature>
<organism evidence="2 3">
    <name type="scientific">Zavarzinia aquatilis</name>
    <dbReference type="NCBI Taxonomy" id="2211142"/>
    <lineage>
        <taxon>Bacteria</taxon>
        <taxon>Pseudomonadati</taxon>
        <taxon>Pseudomonadota</taxon>
        <taxon>Alphaproteobacteria</taxon>
        <taxon>Rhodospirillales</taxon>
        <taxon>Zavarziniaceae</taxon>
        <taxon>Zavarzinia</taxon>
    </lineage>
</organism>